<feature type="compositionally biased region" description="Low complexity" evidence="1">
    <location>
        <begin position="246"/>
        <end position="256"/>
    </location>
</feature>
<evidence type="ECO:0000313" key="3">
    <source>
        <dbReference type="Proteomes" id="UP000886998"/>
    </source>
</evidence>
<gene>
    <name evidence="2" type="primary">B7P43_G12939</name>
    <name evidence="2" type="ORF">TNIN_263461</name>
</gene>
<comment type="caution">
    <text evidence="2">The sequence shown here is derived from an EMBL/GenBank/DDBJ whole genome shotgun (WGS) entry which is preliminary data.</text>
</comment>
<dbReference type="OrthoDB" id="6437731at2759"/>
<evidence type="ECO:0008006" key="4">
    <source>
        <dbReference type="Google" id="ProtNLM"/>
    </source>
</evidence>
<protein>
    <recommendedName>
        <fullName evidence="4">MADF domain-containing protein</fullName>
    </recommendedName>
</protein>
<evidence type="ECO:0000313" key="2">
    <source>
        <dbReference type="EMBL" id="GFY76783.1"/>
    </source>
</evidence>
<dbReference type="EMBL" id="BMAV01022140">
    <property type="protein sequence ID" value="GFY76783.1"/>
    <property type="molecule type" value="Genomic_DNA"/>
</dbReference>
<keyword evidence="3" id="KW-1185">Reference proteome</keyword>
<dbReference type="Proteomes" id="UP000886998">
    <property type="component" value="Unassembled WGS sequence"/>
</dbReference>
<proteinExistence type="predicted"/>
<accession>A0A8X6YTN0</accession>
<feature type="compositionally biased region" description="Basic and acidic residues" evidence="1">
    <location>
        <begin position="257"/>
        <end position="286"/>
    </location>
</feature>
<evidence type="ECO:0000256" key="1">
    <source>
        <dbReference type="SAM" id="MobiDB-lite"/>
    </source>
</evidence>
<feature type="compositionally biased region" description="Low complexity" evidence="1">
    <location>
        <begin position="292"/>
        <end position="302"/>
    </location>
</feature>
<organism evidence="2 3">
    <name type="scientific">Trichonephila inaurata madagascariensis</name>
    <dbReference type="NCBI Taxonomy" id="2747483"/>
    <lineage>
        <taxon>Eukaryota</taxon>
        <taxon>Metazoa</taxon>
        <taxon>Ecdysozoa</taxon>
        <taxon>Arthropoda</taxon>
        <taxon>Chelicerata</taxon>
        <taxon>Arachnida</taxon>
        <taxon>Araneae</taxon>
        <taxon>Araneomorphae</taxon>
        <taxon>Entelegynae</taxon>
        <taxon>Araneoidea</taxon>
        <taxon>Nephilidae</taxon>
        <taxon>Trichonephila</taxon>
        <taxon>Trichonephila inaurata</taxon>
    </lineage>
</organism>
<reference evidence="2" key="1">
    <citation type="submission" date="2020-08" db="EMBL/GenBank/DDBJ databases">
        <title>Multicomponent nature underlies the extraordinary mechanical properties of spider dragline silk.</title>
        <authorList>
            <person name="Kono N."/>
            <person name="Nakamura H."/>
            <person name="Mori M."/>
            <person name="Yoshida Y."/>
            <person name="Ohtoshi R."/>
            <person name="Malay A.D."/>
            <person name="Moran D.A.P."/>
            <person name="Tomita M."/>
            <person name="Numata K."/>
            <person name="Arakawa K."/>
        </authorList>
    </citation>
    <scope>NUCLEOTIDE SEQUENCE</scope>
</reference>
<feature type="compositionally biased region" description="Polar residues" evidence="1">
    <location>
        <begin position="236"/>
        <end position="245"/>
    </location>
</feature>
<sequence>MKRWKHLRDAFAKYEKTTKENRTTASHPTKKRKYIFNDELQFLKKIYEKTETTDSFTIEEKPVAKVETESISQQPENTIPIEVVQTTATDVCEKALPSQARKKHKKMDDVNFKILKDKTEFEVPSPQMSFYHSLLPHTKDFSSNDWLQFQMEVLRVISNIKNQKYATPHYQGYNTQSYFQLQHPTPYHPQTQTYSQPLHHPFPMVPHYPLSHLPPFDLPSAAPISQNVLPTPPSQPCQNPSAFTTLPSCSSQSSLLPHHDSSMSLLIKEKVKKPAETENFAEHTGEEDRESSSVSSLNSSST</sequence>
<feature type="region of interest" description="Disordered" evidence="1">
    <location>
        <begin position="224"/>
        <end position="302"/>
    </location>
</feature>
<name>A0A8X6YTN0_9ARAC</name>
<dbReference type="AlphaFoldDB" id="A0A8X6YTN0"/>